<dbReference type="GO" id="GO:0016020">
    <property type="term" value="C:membrane"/>
    <property type="evidence" value="ECO:0007669"/>
    <property type="project" value="InterPro"/>
</dbReference>
<dbReference type="InterPro" id="IPR041489">
    <property type="entry name" value="PDZ_6"/>
</dbReference>
<feature type="transmembrane region" description="Helical" evidence="5">
    <location>
        <begin position="75"/>
        <end position="96"/>
    </location>
</feature>
<dbReference type="EMBL" id="CP006868">
    <property type="protein sequence ID" value="UXD22372.1"/>
    <property type="molecule type" value="Genomic_DNA"/>
</dbReference>
<dbReference type="PROSITE" id="PS50106">
    <property type="entry name" value="PDZ"/>
    <property type="match status" value="1"/>
</dbReference>
<feature type="transmembrane region" description="Helical" evidence="5">
    <location>
        <begin position="356"/>
        <end position="378"/>
    </location>
</feature>
<dbReference type="Pfam" id="PF17820">
    <property type="entry name" value="PDZ_6"/>
    <property type="match status" value="1"/>
</dbReference>
<dbReference type="InterPro" id="IPR008915">
    <property type="entry name" value="Peptidase_M50"/>
</dbReference>
<keyword evidence="3 5" id="KW-1133">Transmembrane helix</keyword>
<feature type="transmembrane region" description="Helical" evidence="5">
    <location>
        <begin position="129"/>
        <end position="149"/>
    </location>
</feature>
<evidence type="ECO:0000256" key="5">
    <source>
        <dbReference type="SAM" id="Phobius"/>
    </source>
</evidence>
<dbReference type="KEGG" id="ipc:IPA_04005"/>
<sequence length="379" mass="41696">MKLSLKRTGEWGYTGAYELNLALLLIAIPSVISIIAYFIPSVREGKRIFSPMPGMIALRIGLEGRSRRTTSKSTMFILNLFILLFAVALVFGYKIIIEALVSTLLPKSAARGPVFVPIIPGVTIPLNQMVTLVWIIAVSIALHELAHYWSAVRQGIKVKGGGIGWFLFFPIAFVEPDEEELMRAPLIDRIRVYSAGPATNMALALLTLLLIQYNTHPGIYVVGVERGSVAWKVGIKPGDVIVEINGVKVTSLKQLGSIIEKAGRFELVIDRNGKLIHLEVVKKKGRLGIYVTPWAPSGLFRSLPPETVMGLVMTLFWMNGINTGLAVINALPLFITDGGKVFLDIGSRFKKLEKPLMILQAVTVIMVVEVLINSLIMLR</sequence>
<comment type="subcellular location">
    <subcellularLocation>
        <location evidence="1">Endomembrane system</location>
        <topology evidence="1">Multi-pass membrane protein</topology>
    </subcellularLocation>
</comment>
<dbReference type="Gene3D" id="2.30.42.10">
    <property type="match status" value="1"/>
</dbReference>
<proteinExistence type="predicted"/>
<accession>A0A977KB16</accession>
<keyword evidence="2 5" id="KW-0812">Transmembrane</keyword>
<feature type="transmembrane region" description="Helical" evidence="5">
    <location>
        <begin position="192"/>
        <end position="213"/>
    </location>
</feature>
<evidence type="ECO:0000313" key="8">
    <source>
        <dbReference type="Proteomes" id="UP001063698"/>
    </source>
</evidence>
<dbReference type="PRINTS" id="PR01000">
    <property type="entry name" value="SREBPS2PTASE"/>
</dbReference>
<keyword evidence="4 5" id="KW-0472">Membrane</keyword>
<dbReference type="SUPFAM" id="SSF50156">
    <property type="entry name" value="PDZ domain-like"/>
    <property type="match status" value="1"/>
</dbReference>
<keyword evidence="8" id="KW-1185">Reference proteome</keyword>
<dbReference type="GO" id="GO:0031293">
    <property type="term" value="P:membrane protein intracellular domain proteolysis"/>
    <property type="evidence" value="ECO:0007669"/>
    <property type="project" value="TreeGrafter"/>
</dbReference>
<dbReference type="AlphaFoldDB" id="A0A977KB16"/>
<reference evidence="7" key="1">
    <citation type="submission" date="2013-11" db="EMBL/GenBank/DDBJ databases">
        <title>Comparative genomics of Ignicoccus.</title>
        <authorList>
            <person name="Podar M."/>
        </authorList>
    </citation>
    <scope>NUCLEOTIDE SEQUENCE</scope>
    <source>
        <strain evidence="7">DSM 13166</strain>
    </source>
</reference>
<dbReference type="SMART" id="SM00228">
    <property type="entry name" value="PDZ"/>
    <property type="match status" value="1"/>
</dbReference>
<dbReference type="GO" id="GO:0004222">
    <property type="term" value="F:metalloendopeptidase activity"/>
    <property type="evidence" value="ECO:0007669"/>
    <property type="project" value="InterPro"/>
</dbReference>
<organism evidence="7 8">
    <name type="scientific">Ignicoccus pacificus DSM 13166</name>
    <dbReference type="NCBI Taxonomy" id="940294"/>
    <lineage>
        <taxon>Archaea</taxon>
        <taxon>Thermoproteota</taxon>
        <taxon>Thermoprotei</taxon>
        <taxon>Desulfurococcales</taxon>
        <taxon>Desulfurococcaceae</taxon>
        <taxon>Ignicoccus</taxon>
    </lineage>
</organism>
<feature type="transmembrane region" description="Helical" evidence="5">
    <location>
        <begin position="308"/>
        <end position="335"/>
    </location>
</feature>
<dbReference type="InterPro" id="IPR001193">
    <property type="entry name" value="MBTPS2"/>
</dbReference>
<dbReference type="PANTHER" id="PTHR13325:SF3">
    <property type="entry name" value="MEMBRANE-BOUND TRANSCRIPTION FACTOR SITE-2 PROTEASE"/>
    <property type="match status" value="1"/>
</dbReference>
<dbReference type="PANTHER" id="PTHR13325">
    <property type="entry name" value="PROTEASE M50 MEMBRANE-BOUND TRANSCRIPTION FACTOR SITE 2 PROTEASE"/>
    <property type="match status" value="1"/>
</dbReference>
<evidence type="ECO:0000256" key="2">
    <source>
        <dbReference type="ARBA" id="ARBA00022692"/>
    </source>
</evidence>
<protein>
    <recommendedName>
        <fullName evidence="6">PDZ domain-containing protein</fullName>
    </recommendedName>
</protein>
<gene>
    <name evidence="7" type="ORF">IPA_04005</name>
</gene>
<evidence type="ECO:0000259" key="6">
    <source>
        <dbReference type="PROSITE" id="PS50106"/>
    </source>
</evidence>
<evidence type="ECO:0000256" key="1">
    <source>
        <dbReference type="ARBA" id="ARBA00004127"/>
    </source>
</evidence>
<evidence type="ECO:0000256" key="3">
    <source>
        <dbReference type="ARBA" id="ARBA00022989"/>
    </source>
</evidence>
<evidence type="ECO:0000313" key="7">
    <source>
        <dbReference type="EMBL" id="UXD22372.1"/>
    </source>
</evidence>
<feature type="transmembrane region" description="Helical" evidence="5">
    <location>
        <begin position="20"/>
        <end position="39"/>
    </location>
</feature>
<dbReference type="GO" id="GO:0005737">
    <property type="term" value="C:cytoplasm"/>
    <property type="evidence" value="ECO:0007669"/>
    <property type="project" value="TreeGrafter"/>
</dbReference>
<dbReference type="Proteomes" id="UP001063698">
    <property type="component" value="Chromosome"/>
</dbReference>
<name>A0A977KB16_9CREN</name>
<evidence type="ECO:0000256" key="4">
    <source>
        <dbReference type="ARBA" id="ARBA00023136"/>
    </source>
</evidence>
<dbReference type="GO" id="GO:0012505">
    <property type="term" value="C:endomembrane system"/>
    <property type="evidence" value="ECO:0007669"/>
    <property type="project" value="UniProtKB-SubCell"/>
</dbReference>
<dbReference type="InterPro" id="IPR001478">
    <property type="entry name" value="PDZ"/>
</dbReference>
<feature type="domain" description="PDZ" evidence="6">
    <location>
        <begin position="218"/>
        <end position="263"/>
    </location>
</feature>
<dbReference type="InterPro" id="IPR036034">
    <property type="entry name" value="PDZ_sf"/>
</dbReference>
<dbReference type="Pfam" id="PF02163">
    <property type="entry name" value="Peptidase_M50"/>
    <property type="match status" value="1"/>
</dbReference>